<dbReference type="InterPro" id="IPR003439">
    <property type="entry name" value="ABC_transporter-like_ATP-bd"/>
</dbReference>
<keyword evidence="7" id="KW-0472">Membrane</keyword>
<keyword evidence="10" id="KW-1185">Reference proteome</keyword>
<organism evidence="9 10">
    <name type="scientific">Anaeromicropila populeti</name>
    <dbReference type="NCBI Taxonomy" id="37658"/>
    <lineage>
        <taxon>Bacteria</taxon>
        <taxon>Bacillati</taxon>
        <taxon>Bacillota</taxon>
        <taxon>Clostridia</taxon>
        <taxon>Lachnospirales</taxon>
        <taxon>Lachnospiraceae</taxon>
        <taxon>Anaeromicropila</taxon>
    </lineage>
</organism>
<dbReference type="SMART" id="SM00382">
    <property type="entry name" value="AAA"/>
    <property type="match status" value="2"/>
</dbReference>
<dbReference type="Pfam" id="PF00005">
    <property type="entry name" value="ABC_tran"/>
    <property type="match status" value="2"/>
</dbReference>
<dbReference type="RefSeq" id="WP_092559408.1">
    <property type="nucleotide sequence ID" value="NZ_FOYZ01000002.1"/>
</dbReference>
<dbReference type="InterPro" id="IPR013563">
    <property type="entry name" value="Oligopep_ABC_C"/>
</dbReference>
<dbReference type="GO" id="GO:0015833">
    <property type="term" value="P:peptide transport"/>
    <property type="evidence" value="ECO:0007669"/>
    <property type="project" value="InterPro"/>
</dbReference>
<evidence type="ECO:0000256" key="1">
    <source>
        <dbReference type="ARBA" id="ARBA00004202"/>
    </source>
</evidence>
<accession>A0A1I6IGV8</accession>
<gene>
    <name evidence="9" type="ORF">SAMN05661086_00810</name>
</gene>
<dbReference type="Gene3D" id="3.40.50.300">
    <property type="entry name" value="P-loop containing nucleotide triphosphate hydrolases"/>
    <property type="match status" value="2"/>
</dbReference>
<evidence type="ECO:0000256" key="2">
    <source>
        <dbReference type="ARBA" id="ARBA00005417"/>
    </source>
</evidence>
<dbReference type="InterPro" id="IPR050388">
    <property type="entry name" value="ABC_Ni/Peptide_Import"/>
</dbReference>
<protein>
    <submittedName>
        <fullName evidence="9">Peptide/nickel transport system ATP-binding protein</fullName>
    </submittedName>
</protein>
<keyword evidence="4" id="KW-1003">Cell membrane</keyword>
<dbReference type="Proteomes" id="UP000199659">
    <property type="component" value="Unassembled WGS sequence"/>
</dbReference>
<comment type="similarity">
    <text evidence="2">Belongs to the ABC transporter superfamily.</text>
</comment>
<dbReference type="PROSITE" id="PS50893">
    <property type="entry name" value="ABC_TRANSPORTER_2"/>
    <property type="match status" value="2"/>
</dbReference>
<dbReference type="AlphaFoldDB" id="A0A1I6IGV8"/>
<dbReference type="GO" id="GO:0005886">
    <property type="term" value="C:plasma membrane"/>
    <property type="evidence" value="ECO:0007669"/>
    <property type="project" value="UniProtKB-SubCell"/>
</dbReference>
<keyword evidence="5" id="KW-0547">Nucleotide-binding</keyword>
<name>A0A1I6IGV8_9FIRM</name>
<evidence type="ECO:0000313" key="9">
    <source>
        <dbReference type="EMBL" id="SFR65550.1"/>
    </source>
</evidence>
<evidence type="ECO:0000259" key="8">
    <source>
        <dbReference type="PROSITE" id="PS50893"/>
    </source>
</evidence>
<dbReference type="Pfam" id="PF08352">
    <property type="entry name" value="oligo_HPY"/>
    <property type="match status" value="2"/>
</dbReference>
<dbReference type="InterPro" id="IPR003593">
    <property type="entry name" value="AAA+_ATPase"/>
</dbReference>
<reference evidence="9 10" key="1">
    <citation type="submission" date="2016-10" db="EMBL/GenBank/DDBJ databases">
        <authorList>
            <person name="de Groot N.N."/>
        </authorList>
    </citation>
    <scope>NUCLEOTIDE SEQUENCE [LARGE SCALE GENOMIC DNA]</scope>
    <source>
        <strain evidence="9 10">743A</strain>
    </source>
</reference>
<dbReference type="PANTHER" id="PTHR43297">
    <property type="entry name" value="OLIGOPEPTIDE TRANSPORT ATP-BINDING PROTEIN APPD"/>
    <property type="match status" value="1"/>
</dbReference>
<proteinExistence type="inferred from homology"/>
<dbReference type="PROSITE" id="PS00211">
    <property type="entry name" value="ABC_TRANSPORTER_1"/>
    <property type="match status" value="1"/>
</dbReference>
<feature type="domain" description="ABC transporter" evidence="8">
    <location>
        <begin position="272"/>
        <end position="516"/>
    </location>
</feature>
<evidence type="ECO:0000256" key="5">
    <source>
        <dbReference type="ARBA" id="ARBA00022741"/>
    </source>
</evidence>
<dbReference type="InterPro" id="IPR027417">
    <property type="entry name" value="P-loop_NTPase"/>
</dbReference>
<sequence>MEHLVDVKNLSINYGPKTVVHDVSFTVDEGEILAIVGESGSGKSTILKAIMQMPGFGVCASKGTMYFEDRDLLKMTKREMINIRGTKMGAIFQNPSAALNPIRKIGIQFWETLNSHKRISKKAAYAQVLSIFERLNLKNGTRILNAYPYQLSGGMNQRVAIALSMIMAPKLLLADEPTSALDVTTQAQVVDELLRLKNEFHTSIILVTHNIGVAAKLADKTMIMYQGKVVDYGPSQEVLKNPQNAYSRMLLDSIPQIKTENPSAPSHGKKLLEVKELCKTYGKGKHTFQAVKYVNFQLSEGEILGIVGESGSGKSTIVKQLIRLEKPSHGSIQMGELELSTLKEREFSKIYANMQMIFQNAVGSFDSHMKIRTSITEAIRNMTQLRNSNEINALIDDLMVKVGLTPEMADRFPHELSGGQCQRAAVARALALKPKILICDEATSALDVSAQAQVVKLLQRLGKEMNIAIIFICHDLALVSEICHRVIVMKNGSCVEAGITSEVISNPKEHYTRNLLSSILTVE</sequence>
<dbReference type="SUPFAM" id="SSF52540">
    <property type="entry name" value="P-loop containing nucleoside triphosphate hydrolases"/>
    <property type="match status" value="2"/>
</dbReference>
<feature type="domain" description="ABC transporter" evidence="8">
    <location>
        <begin position="5"/>
        <end position="251"/>
    </location>
</feature>
<keyword evidence="3" id="KW-0813">Transport</keyword>
<dbReference type="EMBL" id="FOYZ01000002">
    <property type="protein sequence ID" value="SFR65550.1"/>
    <property type="molecule type" value="Genomic_DNA"/>
</dbReference>
<keyword evidence="6 9" id="KW-0067">ATP-binding</keyword>
<dbReference type="GO" id="GO:0016887">
    <property type="term" value="F:ATP hydrolysis activity"/>
    <property type="evidence" value="ECO:0007669"/>
    <property type="project" value="InterPro"/>
</dbReference>
<comment type="subcellular location">
    <subcellularLocation>
        <location evidence="1">Cell membrane</location>
        <topology evidence="1">Peripheral membrane protein</topology>
    </subcellularLocation>
</comment>
<dbReference type="InterPro" id="IPR017871">
    <property type="entry name" value="ABC_transporter-like_CS"/>
</dbReference>
<dbReference type="GO" id="GO:0005524">
    <property type="term" value="F:ATP binding"/>
    <property type="evidence" value="ECO:0007669"/>
    <property type="project" value="UniProtKB-KW"/>
</dbReference>
<evidence type="ECO:0000256" key="3">
    <source>
        <dbReference type="ARBA" id="ARBA00022448"/>
    </source>
</evidence>
<dbReference type="NCBIfam" id="NF008453">
    <property type="entry name" value="PRK11308.1"/>
    <property type="match status" value="2"/>
</dbReference>
<evidence type="ECO:0000313" key="10">
    <source>
        <dbReference type="Proteomes" id="UP000199659"/>
    </source>
</evidence>
<evidence type="ECO:0000256" key="6">
    <source>
        <dbReference type="ARBA" id="ARBA00022840"/>
    </source>
</evidence>
<evidence type="ECO:0000256" key="4">
    <source>
        <dbReference type="ARBA" id="ARBA00022475"/>
    </source>
</evidence>
<dbReference type="STRING" id="37658.SAMN05661086_00810"/>
<evidence type="ECO:0000256" key="7">
    <source>
        <dbReference type="ARBA" id="ARBA00023136"/>
    </source>
</evidence>
<dbReference type="CDD" id="cd03257">
    <property type="entry name" value="ABC_NikE_OppD_transporters"/>
    <property type="match status" value="2"/>
</dbReference>
<dbReference type="PANTHER" id="PTHR43297:SF2">
    <property type="entry name" value="DIPEPTIDE TRANSPORT ATP-BINDING PROTEIN DPPD"/>
    <property type="match status" value="1"/>
</dbReference>
<dbReference type="OrthoDB" id="9806285at2"/>